<feature type="chain" id="PRO_5016246383" evidence="1">
    <location>
        <begin position="22"/>
        <end position="398"/>
    </location>
</feature>
<dbReference type="PANTHER" id="PTHR10151:SF120">
    <property type="entry name" value="BIS(5'-ADENOSYL)-TRIPHOSPHATASE"/>
    <property type="match status" value="1"/>
</dbReference>
<evidence type="ECO:0000256" key="1">
    <source>
        <dbReference type="SAM" id="SignalP"/>
    </source>
</evidence>
<dbReference type="Gene3D" id="3.40.720.10">
    <property type="entry name" value="Alkaline Phosphatase, subunit A"/>
    <property type="match status" value="1"/>
</dbReference>
<gene>
    <name evidence="2" type="ORF">DJ019_04130</name>
</gene>
<dbReference type="EMBL" id="QFYS01000001">
    <property type="protein sequence ID" value="RAK69196.1"/>
    <property type="molecule type" value="Genomic_DNA"/>
</dbReference>
<dbReference type="AlphaFoldDB" id="A0A328BT54"/>
<protein>
    <submittedName>
        <fullName evidence="2">Alkaline phosphatase family protein</fullName>
    </submittedName>
</protein>
<feature type="signal peptide" evidence="1">
    <location>
        <begin position="1"/>
        <end position="21"/>
    </location>
</feature>
<dbReference type="SUPFAM" id="SSF53649">
    <property type="entry name" value="Alkaline phosphatase-like"/>
    <property type="match status" value="1"/>
</dbReference>
<dbReference type="PANTHER" id="PTHR10151">
    <property type="entry name" value="ECTONUCLEOTIDE PYROPHOSPHATASE/PHOSPHODIESTERASE"/>
    <property type="match status" value="1"/>
</dbReference>
<dbReference type="Proteomes" id="UP000249524">
    <property type="component" value="Unassembled WGS sequence"/>
</dbReference>
<dbReference type="Gene3D" id="3.30.1360.180">
    <property type="match status" value="1"/>
</dbReference>
<name>A0A328BT54_9CAUL</name>
<dbReference type="OrthoDB" id="9771966at2"/>
<dbReference type="InterPro" id="IPR017850">
    <property type="entry name" value="Alkaline_phosphatase_core_sf"/>
</dbReference>
<accession>A0A328BT54</accession>
<dbReference type="Pfam" id="PF01663">
    <property type="entry name" value="Phosphodiest"/>
    <property type="match status" value="1"/>
</dbReference>
<organism evidence="2 3">
    <name type="scientific">Phenylobacterium kunshanense</name>
    <dbReference type="NCBI Taxonomy" id="1445034"/>
    <lineage>
        <taxon>Bacteria</taxon>
        <taxon>Pseudomonadati</taxon>
        <taxon>Pseudomonadota</taxon>
        <taxon>Alphaproteobacteria</taxon>
        <taxon>Caulobacterales</taxon>
        <taxon>Caulobacteraceae</taxon>
        <taxon>Phenylobacterium</taxon>
    </lineage>
</organism>
<dbReference type="CDD" id="cd16018">
    <property type="entry name" value="Enpp"/>
    <property type="match status" value="1"/>
</dbReference>
<keyword evidence="1" id="KW-0732">Signal</keyword>
<keyword evidence="3" id="KW-1185">Reference proteome</keyword>
<dbReference type="RefSeq" id="WP_111274687.1">
    <property type="nucleotide sequence ID" value="NZ_QFYS01000001.1"/>
</dbReference>
<dbReference type="GO" id="GO:0016787">
    <property type="term" value="F:hydrolase activity"/>
    <property type="evidence" value="ECO:0007669"/>
    <property type="project" value="UniProtKB-ARBA"/>
</dbReference>
<comment type="caution">
    <text evidence="2">The sequence shown here is derived from an EMBL/GenBank/DDBJ whole genome shotgun (WGS) entry which is preliminary data.</text>
</comment>
<evidence type="ECO:0000313" key="2">
    <source>
        <dbReference type="EMBL" id="RAK69196.1"/>
    </source>
</evidence>
<reference evidence="2 3" key="1">
    <citation type="submission" date="2018-05" db="EMBL/GenBank/DDBJ databases">
        <authorList>
            <person name="Lanie J.A."/>
            <person name="Ng W.-L."/>
            <person name="Kazmierczak K.M."/>
            <person name="Andrzejewski T.M."/>
            <person name="Davidsen T.M."/>
            <person name="Wayne K.J."/>
            <person name="Tettelin H."/>
            <person name="Glass J.I."/>
            <person name="Rusch D."/>
            <person name="Podicherti R."/>
            <person name="Tsui H.-C.T."/>
            <person name="Winkler M.E."/>
        </authorList>
    </citation>
    <scope>NUCLEOTIDE SEQUENCE [LARGE SCALE GENOMIC DNA]</scope>
    <source>
        <strain evidence="2 3">BUT-10</strain>
    </source>
</reference>
<sequence length="398" mass="43519">MVRILLALLLLWAGFCAPASAGQRPPVILISIDGFRSDYLDRGVTPVLSRLAADGARGAMRPSFPSKTFPNHYTLVTGLRPDRHGIVENTFEDPEIPGVTFRMANRDAVRDRRWWDQGEPIWVTAERAGLPTAPIFWPGSEAAVRGVRPTHWRAFDMTRPHADRVDLLLALLDLPAAQRPAFLTLYFDSVDTAGHHHGPQSAEVNAAIGDVDSAIGRLLEGLRARKLPANLVVVADHGMAEVAPDRRIVVGDLVTPDLGRALSVGAFLSFYPAKGREIEAEQALLRPHAHMACWRRSEIPARFHYGRNPRVAPIFCLPETGWSITRRPEDKVEGGAHGFDPYSPEMEAIFIAHGPGIRAGVVLPTFDNVSVHPLLGRLLGVPAPAGDGRPEDTAQALR</sequence>
<evidence type="ECO:0000313" key="3">
    <source>
        <dbReference type="Proteomes" id="UP000249524"/>
    </source>
</evidence>
<dbReference type="InterPro" id="IPR002591">
    <property type="entry name" value="Phosphodiest/P_Trfase"/>
</dbReference>
<proteinExistence type="predicted"/>